<accession>A0A9W4U3G1</accession>
<dbReference type="Pfam" id="PF00155">
    <property type="entry name" value="Aminotran_1_2"/>
    <property type="match status" value="1"/>
</dbReference>
<name>A0A9W4U3G1_9ASCO</name>
<dbReference type="SMART" id="SM00014">
    <property type="entry name" value="acidPPc"/>
    <property type="match status" value="1"/>
</dbReference>
<evidence type="ECO:0000256" key="1">
    <source>
        <dbReference type="SAM" id="Phobius"/>
    </source>
</evidence>
<dbReference type="PANTHER" id="PTHR42858:SF1">
    <property type="entry name" value="LD15494P"/>
    <property type="match status" value="1"/>
</dbReference>
<dbReference type="SUPFAM" id="SSF53383">
    <property type="entry name" value="PLP-dependent transferases"/>
    <property type="match status" value="1"/>
</dbReference>
<gene>
    <name evidence="3" type="ORF">CANVERA_P5323</name>
</gene>
<dbReference type="InterPro" id="IPR015421">
    <property type="entry name" value="PyrdxlP-dep_Trfase_major"/>
</dbReference>
<dbReference type="GO" id="GO:0006629">
    <property type="term" value="P:lipid metabolic process"/>
    <property type="evidence" value="ECO:0007669"/>
    <property type="project" value="UniProtKB-ARBA"/>
</dbReference>
<keyword evidence="1" id="KW-0472">Membrane</keyword>
<dbReference type="GO" id="GO:0030170">
    <property type="term" value="F:pyridoxal phosphate binding"/>
    <property type="evidence" value="ECO:0007669"/>
    <property type="project" value="InterPro"/>
</dbReference>
<feature type="transmembrane region" description="Helical" evidence="1">
    <location>
        <begin position="383"/>
        <end position="404"/>
    </location>
</feature>
<dbReference type="InterPro" id="IPR015424">
    <property type="entry name" value="PyrdxlP-dep_Trfase"/>
</dbReference>
<dbReference type="CDD" id="cd03390">
    <property type="entry name" value="PAP2_containing_1_like"/>
    <property type="match status" value="1"/>
</dbReference>
<keyword evidence="4" id="KW-1185">Reference proteome</keyword>
<proteinExistence type="predicted"/>
<dbReference type="Proteomes" id="UP001152885">
    <property type="component" value="Unassembled WGS sequence"/>
</dbReference>
<dbReference type="Gene3D" id="1.20.144.10">
    <property type="entry name" value="Phosphatidic acid phosphatase type 2/haloperoxidase"/>
    <property type="match status" value="1"/>
</dbReference>
<dbReference type="OrthoDB" id="8907274at2759"/>
<dbReference type="InterPro" id="IPR004839">
    <property type="entry name" value="Aminotransferase_I/II_large"/>
</dbReference>
<dbReference type="InterPro" id="IPR000326">
    <property type="entry name" value="PAP2/HPO"/>
</dbReference>
<dbReference type="PANTHER" id="PTHR42858">
    <property type="entry name" value="AMINOTRANSFERASE"/>
    <property type="match status" value="1"/>
</dbReference>
<sequence>MNTKFDYISKPDEINLTSGASYGIANILSSVTSSITKQVFVVTPTYFLINNVFQDFNLKTTAIDETKDGIDLVLLEDNLKKYKIDESIVPDSRRERKLYNFILYMVPTFSNPGGITYSIETRKKLVTLARKYDMLIICDDVYEFLDYTNSKPLPRLNHLDNSVDYGNTISNASFSKIIAPGLRVGWQQTTPKLAKQLSITGANKSGGTPNQLSTFVVQELIKSGKLDEIINKFIKVYSERSETFKACIKKYIPNAEVYGGDGGYFFWIKTNVDNDKVHALLKNKVSLAKGDNFEVTGDTRDYSNSNRLSISYLSSVEIEQGRNLPPNYHEFSLYDIRIRYTFFNQVTIPVGLLVLISGVLPVLQFVLFAFIIPASLTRRLWDLFAGCLCLLGAQATQLMTVVLLKNITGLPRPDMIERCEPFFTDVIPLTQLSTVEVCTQENWNLVQEGFRTFPSGHSSTVFCGMIITSLNIAARLQTFDNRNNSFKVFLTISPLLLASFVASTRVSDNRHYLLDVIAGSFIGFTIGWIFYYQYYPSIFNLKNQGKAFPPRRFGIQRFLDNVGGFWRIDDDTERTLDNDAIERGENIA</sequence>
<dbReference type="CDD" id="cd00609">
    <property type="entry name" value="AAT_like"/>
    <property type="match status" value="1"/>
</dbReference>
<feature type="transmembrane region" description="Helical" evidence="1">
    <location>
        <begin position="512"/>
        <end position="532"/>
    </location>
</feature>
<dbReference type="InterPro" id="IPR015422">
    <property type="entry name" value="PyrdxlP-dep_Trfase_small"/>
</dbReference>
<feature type="domain" description="Phosphatidic acid phosphatase type 2/haloperoxidase" evidence="2">
    <location>
        <begin position="386"/>
        <end position="531"/>
    </location>
</feature>
<feature type="transmembrane region" description="Helical" evidence="1">
    <location>
        <begin position="486"/>
        <end position="506"/>
    </location>
</feature>
<evidence type="ECO:0000313" key="3">
    <source>
        <dbReference type="EMBL" id="CAI5760815.1"/>
    </source>
</evidence>
<dbReference type="AlphaFoldDB" id="A0A9W4U3G1"/>
<dbReference type="Gene3D" id="3.40.640.10">
    <property type="entry name" value="Type I PLP-dependent aspartate aminotransferase-like (Major domain)"/>
    <property type="match status" value="1"/>
</dbReference>
<keyword evidence="1" id="KW-0812">Transmembrane</keyword>
<dbReference type="Gene3D" id="3.90.1150.10">
    <property type="entry name" value="Aspartate Aminotransferase, domain 1"/>
    <property type="match status" value="1"/>
</dbReference>
<evidence type="ECO:0000313" key="4">
    <source>
        <dbReference type="Proteomes" id="UP001152885"/>
    </source>
</evidence>
<protein>
    <recommendedName>
        <fullName evidence="2">Phosphatidic acid phosphatase type 2/haloperoxidase domain-containing protein</fullName>
    </recommendedName>
</protein>
<dbReference type="GO" id="GO:0047536">
    <property type="term" value="F:2-aminoadipate transaminase activity"/>
    <property type="evidence" value="ECO:0007669"/>
    <property type="project" value="TreeGrafter"/>
</dbReference>
<organism evidence="3 4">
    <name type="scientific">Candida verbasci</name>
    <dbReference type="NCBI Taxonomy" id="1227364"/>
    <lineage>
        <taxon>Eukaryota</taxon>
        <taxon>Fungi</taxon>
        <taxon>Dikarya</taxon>
        <taxon>Ascomycota</taxon>
        <taxon>Saccharomycotina</taxon>
        <taxon>Pichiomycetes</taxon>
        <taxon>Debaryomycetaceae</taxon>
        <taxon>Candida/Lodderomyces clade</taxon>
        <taxon>Candida</taxon>
    </lineage>
</organism>
<dbReference type="EMBL" id="CANTUO010000007">
    <property type="protein sequence ID" value="CAI5760815.1"/>
    <property type="molecule type" value="Genomic_DNA"/>
</dbReference>
<dbReference type="SUPFAM" id="SSF48317">
    <property type="entry name" value="Acid phosphatase/Vanadium-dependent haloperoxidase"/>
    <property type="match status" value="1"/>
</dbReference>
<comment type="caution">
    <text evidence="3">The sequence shown here is derived from an EMBL/GenBank/DDBJ whole genome shotgun (WGS) entry which is preliminary data.</text>
</comment>
<dbReference type="InterPro" id="IPR036938">
    <property type="entry name" value="PAP2/HPO_sf"/>
</dbReference>
<feature type="transmembrane region" description="Helical" evidence="1">
    <location>
        <begin position="346"/>
        <end position="371"/>
    </location>
</feature>
<dbReference type="Pfam" id="PF01569">
    <property type="entry name" value="PAP2"/>
    <property type="match status" value="1"/>
</dbReference>
<keyword evidence="1" id="KW-1133">Transmembrane helix</keyword>
<reference evidence="3" key="1">
    <citation type="submission" date="2022-12" db="EMBL/GenBank/DDBJ databases">
        <authorList>
            <person name="Brejova B."/>
        </authorList>
    </citation>
    <scope>NUCLEOTIDE SEQUENCE</scope>
</reference>
<evidence type="ECO:0000259" key="2">
    <source>
        <dbReference type="SMART" id="SM00014"/>
    </source>
</evidence>